<accession>A0A7H8T9U7</accession>
<reference evidence="1 2" key="1">
    <citation type="submission" date="2020-06" db="EMBL/GenBank/DDBJ databases">
        <title>Genome mining for natural products.</title>
        <authorList>
            <person name="Zhang B."/>
            <person name="Shi J."/>
            <person name="Ge H."/>
        </authorList>
    </citation>
    <scope>NUCLEOTIDE SEQUENCE [LARGE SCALE GENOMIC DNA]</scope>
    <source>
        <strain evidence="1 2">NA02069</strain>
    </source>
</reference>
<dbReference type="EMBL" id="CP056041">
    <property type="protein sequence ID" value="QKZ20273.1"/>
    <property type="molecule type" value="Genomic_DNA"/>
</dbReference>
<dbReference type="Proteomes" id="UP000509418">
    <property type="component" value="Chromosome"/>
</dbReference>
<gene>
    <name evidence="1" type="ORF">HUT05_24720</name>
</gene>
<dbReference type="AlphaFoldDB" id="A0A7H8T9U7"/>
<evidence type="ECO:0000313" key="2">
    <source>
        <dbReference type="Proteomes" id="UP000509418"/>
    </source>
</evidence>
<proteinExistence type="predicted"/>
<protein>
    <submittedName>
        <fullName evidence="1">Uncharacterized protein</fullName>
    </submittedName>
</protein>
<name>A0A7H8T9U7_STRCX</name>
<sequence>MLPRRPIERARIVIDSGVKHPDWRRRPVPSAKAGRAAMRGLGTMTRAARRAEQTNAQEMALTAISDAVADLFHLADMYTFTPKETVGLHRRSLVVPGDPLLTGLPRTLVRLTFTLGNVLQLAAAYGWAEEYVIDHARMHFEEELNDR</sequence>
<keyword evidence="2" id="KW-1185">Reference proteome</keyword>
<evidence type="ECO:0000313" key="1">
    <source>
        <dbReference type="EMBL" id="QKZ20273.1"/>
    </source>
</evidence>
<organism evidence="1 2">
    <name type="scientific">Streptomyces chartreusis</name>
    <dbReference type="NCBI Taxonomy" id="1969"/>
    <lineage>
        <taxon>Bacteria</taxon>
        <taxon>Bacillati</taxon>
        <taxon>Actinomycetota</taxon>
        <taxon>Actinomycetes</taxon>
        <taxon>Kitasatosporales</taxon>
        <taxon>Streptomycetaceae</taxon>
        <taxon>Streptomyces</taxon>
    </lineage>
</organism>
<dbReference type="RefSeq" id="WP_176576333.1">
    <property type="nucleotide sequence ID" value="NZ_CBDRGH010000069.1"/>
</dbReference>